<evidence type="ECO:0000313" key="1">
    <source>
        <dbReference type="EMBL" id="MBU3853105.1"/>
    </source>
</evidence>
<dbReference type="Pfam" id="PF18939">
    <property type="entry name" value="DUF5686"/>
    <property type="match status" value="1"/>
</dbReference>
<accession>A0A9E2L5B4</accession>
<name>A0A9E2L5B4_9BACT</name>
<dbReference type="Proteomes" id="UP000823865">
    <property type="component" value="Unassembled WGS sequence"/>
</dbReference>
<reference evidence="1" key="1">
    <citation type="journal article" date="2021" name="PeerJ">
        <title>Extensive microbial diversity within the chicken gut microbiome revealed by metagenomics and culture.</title>
        <authorList>
            <person name="Gilroy R."/>
            <person name="Ravi A."/>
            <person name="Getino M."/>
            <person name="Pursley I."/>
            <person name="Horton D.L."/>
            <person name="Alikhan N.F."/>
            <person name="Baker D."/>
            <person name="Gharbi K."/>
            <person name="Hall N."/>
            <person name="Watson M."/>
            <person name="Adriaenssens E.M."/>
            <person name="Foster-Nyarko E."/>
            <person name="Jarju S."/>
            <person name="Secka A."/>
            <person name="Antonio M."/>
            <person name="Oren A."/>
            <person name="Chaudhuri R.R."/>
            <person name="La Ragione R."/>
            <person name="Hildebrand F."/>
            <person name="Pallen M.J."/>
        </authorList>
    </citation>
    <scope>NUCLEOTIDE SEQUENCE</scope>
    <source>
        <strain evidence="1">G3-2149</strain>
    </source>
</reference>
<comment type="caution">
    <text evidence="1">The sequence shown here is derived from an EMBL/GenBank/DDBJ whole genome shotgun (WGS) entry which is preliminary data.</text>
</comment>
<sequence length="730" mass="86324">MKSVSLHSTLKYTIRYMLLLFLTVTPLVCLGQTPVTSIDSLLKHLNTVTPIYKDTVQEYRASMYVRAFLNLDKKNLLFRYLPQVLQSEKGIKEYLLETYRDIHYTYPSIYDQKIRYINGTLKNHKNIPGIINYFSINIYDAYLVKDALVSPLAPKSSRYYHFRLDSITSDTLSRYLYHISFIPKNKSYQLVKGYMTVNDSSWSIRTIHFEGRSDFLRFKCNMTMGTPGTKTEFLPENYDIEASYALLWNKLRGRYRAHLDYKEIKTEKKTKPDYNLSANFVLTCDPKVYERSEEAFDSLRAIPLESYEQVIYKDYKERIAQKDTSSQKEKRIDKMWKYLGNIFIEDYQWNTQNIGSFRCTPFFNPLMFSYSSGNGLSYRQELRYRNQFQNLQSIDFRTRLGYNFTRKEFYWQLTSNYNYAPMRNGNLEFTVGNGNRIYNSDVLEDIQAMADTAINFDFLNLNYFTDLNIQIKNRIELFNGFDLITGITMHRRTPINPPDFNKEGISQIKGQNNRNEIIDVIRKEYVSFAPNIRLEWTPGMYYYINNGRKIRLSSRYPTFILDYERGLSHILGSTGVYERLEAEIQHTINLGVRSKLSYRIGGGGFTNQRETYFVDFSNLRNNNNLLDNWTDDIGGKFQNLDNRWYNASSYYFRFNSVLEAPFMLLRHLGKYTGHIRNERMYLNFLTMRNLPAHVEIGYGIGTFIFNTGLFLSYDKFSRFGFGYKFTFELF</sequence>
<reference evidence="1" key="2">
    <citation type="submission" date="2021-04" db="EMBL/GenBank/DDBJ databases">
        <authorList>
            <person name="Gilroy R."/>
        </authorList>
    </citation>
    <scope>NUCLEOTIDE SEQUENCE</scope>
    <source>
        <strain evidence="1">G3-2149</strain>
    </source>
</reference>
<evidence type="ECO:0008006" key="3">
    <source>
        <dbReference type="Google" id="ProtNLM"/>
    </source>
</evidence>
<protein>
    <recommendedName>
        <fullName evidence="3">Carboxypeptidase-like regulatory domain-containing protein</fullName>
    </recommendedName>
</protein>
<evidence type="ECO:0000313" key="2">
    <source>
        <dbReference type="Proteomes" id="UP000823865"/>
    </source>
</evidence>
<dbReference type="InterPro" id="IPR043741">
    <property type="entry name" value="DUF5686"/>
</dbReference>
<dbReference type="AlphaFoldDB" id="A0A9E2L5B4"/>
<organism evidence="1 2">
    <name type="scientific">Candidatus Paraprevotella stercoravium</name>
    <dbReference type="NCBI Taxonomy" id="2838725"/>
    <lineage>
        <taxon>Bacteria</taxon>
        <taxon>Pseudomonadati</taxon>
        <taxon>Bacteroidota</taxon>
        <taxon>Bacteroidia</taxon>
        <taxon>Bacteroidales</taxon>
        <taxon>Prevotellaceae</taxon>
        <taxon>Paraprevotella</taxon>
    </lineage>
</organism>
<gene>
    <name evidence="1" type="ORF">H9789_04700</name>
</gene>
<proteinExistence type="predicted"/>
<dbReference type="EMBL" id="JAHLFU010000087">
    <property type="protein sequence ID" value="MBU3853105.1"/>
    <property type="molecule type" value="Genomic_DNA"/>
</dbReference>